<dbReference type="PROSITE" id="PS00687">
    <property type="entry name" value="ALDEHYDE_DEHYDR_GLU"/>
    <property type="match status" value="1"/>
</dbReference>
<dbReference type="GO" id="GO:0005737">
    <property type="term" value="C:cytoplasm"/>
    <property type="evidence" value="ECO:0007669"/>
    <property type="project" value="TreeGrafter"/>
</dbReference>
<dbReference type="PANTHER" id="PTHR43570:SF16">
    <property type="entry name" value="ALDEHYDE DEHYDROGENASE TYPE III, ISOFORM Q"/>
    <property type="match status" value="1"/>
</dbReference>
<dbReference type="AlphaFoldDB" id="A0A0D7B2G5"/>
<dbReference type="PANTHER" id="PTHR43570">
    <property type="entry name" value="ALDEHYDE DEHYDROGENASE"/>
    <property type="match status" value="1"/>
</dbReference>
<evidence type="ECO:0000256" key="6">
    <source>
        <dbReference type="PROSITE-ProRule" id="PRU10007"/>
    </source>
</evidence>
<feature type="active site" evidence="5 6">
    <location>
        <position position="218"/>
    </location>
</feature>
<dbReference type="InterPro" id="IPR015590">
    <property type="entry name" value="Aldehyde_DH_dom"/>
</dbReference>
<feature type="domain" description="Aldehyde dehydrogenase" evidence="8">
    <location>
        <begin position="12"/>
        <end position="436"/>
    </location>
</feature>
<dbReference type="SUPFAM" id="SSF53720">
    <property type="entry name" value="ALDH-like"/>
    <property type="match status" value="1"/>
</dbReference>
<dbReference type="STRING" id="1314674.A0A0D7B2G5"/>
<sequence length="457" mass="49327">MSDLTYTPLDEIEKIHAGLETTFKSGKLQDIAYRKYVLAQLAYLIKDNQDALSAALEKDLGKPPIESEYAELSPTIAEAVSAFNSVSKWAKPESPSFSPIWSPTRRVIYKEGKGVVLVIAAFNFPFTTGYNPVISAIAAGNTVLFKPSEMTPSVAALFAELFPKYVDPSVIRVVNGSIPETAKMLELPYGHIMFTGSGRVGKIVAGAAAKTLTPVTLELGGKSPVIVDPKTCNVQNAAKRIVWGKTHNSGQVCIAPDYAIVPRAHQDVFVDALQKAIQEFFPDGPFAPRAMGKMVNTAAFKRVRTLIEESKGEVVSGGEYDESTKGIAPTIVKNCTWDDALMSQELFGPVLPIIPVDSIDEGLAHIRSNDSPLALYAFTFDSKLQDKIRRETQSGSILFNDVVVQAAAEGLPFGGVGPSGSGGYHNGKFGFDVFTHNRASMNNHPMFAAFLYSPGVD</sequence>
<dbReference type="Gene3D" id="3.40.605.10">
    <property type="entry name" value="Aldehyde Dehydrogenase, Chain A, domain 1"/>
    <property type="match status" value="1"/>
</dbReference>
<dbReference type="FunFam" id="3.40.605.10:FF:000004">
    <property type="entry name" value="Aldehyde dehydrogenase"/>
    <property type="match status" value="1"/>
</dbReference>
<protein>
    <recommendedName>
        <fullName evidence="4">Aldehyde dehydrogenase</fullName>
    </recommendedName>
</protein>
<dbReference type="OrthoDB" id="440325at2759"/>
<keyword evidence="10" id="KW-1185">Reference proteome</keyword>
<dbReference type="Pfam" id="PF00171">
    <property type="entry name" value="Aldedh"/>
    <property type="match status" value="1"/>
</dbReference>
<evidence type="ECO:0000256" key="5">
    <source>
        <dbReference type="PIRSR" id="PIRSR036492-1"/>
    </source>
</evidence>
<dbReference type="Gene3D" id="3.40.309.10">
    <property type="entry name" value="Aldehyde Dehydrogenase, Chain A, domain 2"/>
    <property type="match status" value="1"/>
</dbReference>
<evidence type="ECO:0000259" key="8">
    <source>
        <dbReference type="Pfam" id="PF00171"/>
    </source>
</evidence>
<evidence type="ECO:0000256" key="4">
    <source>
        <dbReference type="PIRNR" id="PIRNR036492"/>
    </source>
</evidence>
<dbReference type="InterPro" id="IPR012394">
    <property type="entry name" value="Aldehyde_DH_NAD(P)"/>
</dbReference>
<evidence type="ECO:0000256" key="1">
    <source>
        <dbReference type="ARBA" id="ARBA00009986"/>
    </source>
</evidence>
<name>A0A0D7B2G5_9AGAR</name>
<dbReference type="FunFam" id="3.40.309.10:FF:000003">
    <property type="entry name" value="Aldehyde dehydrogenase"/>
    <property type="match status" value="1"/>
</dbReference>
<dbReference type="InterPro" id="IPR016161">
    <property type="entry name" value="Ald_DH/histidinol_DH"/>
</dbReference>
<evidence type="ECO:0000256" key="3">
    <source>
        <dbReference type="ARBA" id="ARBA00023027"/>
    </source>
</evidence>
<dbReference type="PIRSF" id="PIRSF036492">
    <property type="entry name" value="ALDH"/>
    <property type="match status" value="1"/>
</dbReference>
<evidence type="ECO:0000313" key="10">
    <source>
        <dbReference type="Proteomes" id="UP000054007"/>
    </source>
</evidence>
<dbReference type="InterPro" id="IPR016162">
    <property type="entry name" value="Ald_DH_N"/>
</dbReference>
<proteinExistence type="inferred from homology"/>
<dbReference type="InterPro" id="IPR029510">
    <property type="entry name" value="Ald_DH_CS_GLU"/>
</dbReference>
<evidence type="ECO:0000313" key="9">
    <source>
        <dbReference type="EMBL" id="KIY64672.1"/>
    </source>
</evidence>
<organism evidence="9 10">
    <name type="scientific">Cylindrobasidium torrendii FP15055 ss-10</name>
    <dbReference type="NCBI Taxonomy" id="1314674"/>
    <lineage>
        <taxon>Eukaryota</taxon>
        <taxon>Fungi</taxon>
        <taxon>Dikarya</taxon>
        <taxon>Basidiomycota</taxon>
        <taxon>Agaricomycotina</taxon>
        <taxon>Agaricomycetes</taxon>
        <taxon>Agaricomycetidae</taxon>
        <taxon>Agaricales</taxon>
        <taxon>Marasmiineae</taxon>
        <taxon>Physalacriaceae</taxon>
        <taxon>Cylindrobasidium</taxon>
    </lineage>
</organism>
<dbReference type="InterPro" id="IPR016163">
    <property type="entry name" value="Ald_DH_C"/>
</dbReference>
<dbReference type="EMBL" id="KN880624">
    <property type="protein sequence ID" value="KIY64672.1"/>
    <property type="molecule type" value="Genomic_DNA"/>
</dbReference>
<keyword evidence="2 4" id="KW-0560">Oxidoreductase</keyword>
<dbReference type="GO" id="GO:0006081">
    <property type="term" value="P:aldehyde metabolic process"/>
    <property type="evidence" value="ECO:0007669"/>
    <property type="project" value="InterPro"/>
</dbReference>
<accession>A0A0D7B2G5</accession>
<dbReference type="GO" id="GO:0004029">
    <property type="term" value="F:aldehyde dehydrogenase (NAD+) activity"/>
    <property type="evidence" value="ECO:0007669"/>
    <property type="project" value="TreeGrafter"/>
</dbReference>
<comment type="similarity">
    <text evidence="1 4 7">Belongs to the aldehyde dehydrogenase family.</text>
</comment>
<feature type="active site" evidence="5">
    <location>
        <position position="253"/>
    </location>
</feature>
<evidence type="ECO:0000256" key="7">
    <source>
        <dbReference type="RuleBase" id="RU003345"/>
    </source>
</evidence>
<evidence type="ECO:0000256" key="2">
    <source>
        <dbReference type="ARBA" id="ARBA00023002"/>
    </source>
</evidence>
<gene>
    <name evidence="9" type="ORF">CYLTODRAFT_358086</name>
</gene>
<keyword evidence="3" id="KW-0520">NAD</keyword>
<dbReference type="Proteomes" id="UP000054007">
    <property type="component" value="Unassembled WGS sequence"/>
</dbReference>
<reference evidence="9 10" key="1">
    <citation type="journal article" date="2015" name="Fungal Genet. Biol.">
        <title>Evolution of novel wood decay mechanisms in Agaricales revealed by the genome sequences of Fistulina hepatica and Cylindrobasidium torrendii.</title>
        <authorList>
            <person name="Floudas D."/>
            <person name="Held B.W."/>
            <person name="Riley R."/>
            <person name="Nagy L.G."/>
            <person name="Koehler G."/>
            <person name="Ransdell A.S."/>
            <person name="Younus H."/>
            <person name="Chow J."/>
            <person name="Chiniquy J."/>
            <person name="Lipzen A."/>
            <person name="Tritt A."/>
            <person name="Sun H."/>
            <person name="Haridas S."/>
            <person name="LaButti K."/>
            <person name="Ohm R.A."/>
            <person name="Kues U."/>
            <person name="Blanchette R.A."/>
            <person name="Grigoriev I.V."/>
            <person name="Minto R.E."/>
            <person name="Hibbett D.S."/>
        </authorList>
    </citation>
    <scope>NUCLEOTIDE SEQUENCE [LARGE SCALE GENOMIC DNA]</scope>
    <source>
        <strain evidence="9 10">FP15055 ss-10</strain>
    </source>
</reference>